<feature type="non-terminal residue" evidence="1">
    <location>
        <position position="100"/>
    </location>
</feature>
<accession>X1T0U6</accession>
<protein>
    <submittedName>
        <fullName evidence="1">Uncharacterized protein</fullName>
    </submittedName>
</protein>
<dbReference type="EMBL" id="BARW01021062">
    <property type="protein sequence ID" value="GAI98942.1"/>
    <property type="molecule type" value="Genomic_DNA"/>
</dbReference>
<gene>
    <name evidence="1" type="ORF">S12H4_35458</name>
</gene>
<name>X1T0U6_9ZZZZ</name>
<reference evidence="1" key="1">
    <citation type="journal article" date="2014" name="Front. Microbiol.">
        <title>High frequency of phylogenetically diverse reductive dehalogenase-homologous genes in deep subseafloor sedimentary metagenomes.</title>
        <authorList>
            <person name="Kawai M."/>
            <person name="Futagami T."/>
            <person name="Toyoda A."/>
            <person name="Takaki Y."/>
            <person name="Nishi S."/>
            <person name="Hori S."/>
            <person name="Arai W."/>
            <person name="Tsubouchi T."/>
            <person name="Morono Y."/>
            <person name="Uchiyama I."/>
            <person name="Ito T."/>
            <person name="Fujiyama A."/>
            <person name="Inagaki F."/>
            <person name="Takami H."/>
        </authorList>
    </citation>
    <scope>NUCLEOTIDE SEQUENCE</scope>
    <source>
        <strain evidence="1">Expedition CK06-06</strain>
    </source>
</reference>
<dbReference type="AlphaFoldDB" id="X1T0U6"/>
<comment type="caution">
    <text evidence="1">The sequence shown here is derived from an EMBL/GenBank/DDBJ whole genome shotgun (WGS) entry which is preliminary data.</text>
</comment>
<organism evidence="1">
    <name type="scientific">marine sediment metagenome</name>
    <dbReference type="NCBI Taxonomy" id="412755"/>
    <lineage>
        <taxon>unclassified sequences</taxon>
        <taxon>metagenomes</taxon>
        <taxon>ecological metagenomes</taxon>
    </lineage>
</organism>
<sequence>MNVIDKIHMLKKILKEAEKLVTWQENIYTALHNIHADWIVSGVLNLARIPNINWGRISANFPRIIADLLSDHNLAAHGLGTVVPHDALASLTEKAHSSLT</sequence>
<evidence type="ECO:0000313" key="1">
    <source>
        <dbReference type="EMBL" id="GAI98942.1"/>
    </source>
</evidence>
<proteinExistence type="predicted"/>